<evidence type="ECO:0000313" key="3">
    <source>
        <dbReference type="EMBL" id="KAJ5461212.1"/>
    </source>
</evidence>
<comment type="caution">
    <text evidence="3">The sequence shown here is derived from an EMBL/GenBank/DDBJ whole genome shotgun (WGS) entry which is preliminary data.</text>
</comment>
<name>A0AAD6G7I3_9EURO</name>
<sequence length="401" mass="43894">MASVKRNSSLKRLLLSLFVTFLFASLSLSAKLPHHVSNGYSQGHGHSHHHKHTSKHKSDALNYSLQERATTTYAAAVQKGRGLICLMESTIAKAATLNLAGNIQSTWLASDWLVMQGWRPMNLGTFTYEDLTIELPAYGNKLDAFFSSMGIAFDGSSAQYLMNTVQGAYYDSDYNEFPCVVSQYYTLTDSALKKALLIEAINDDNDQASEGIFGNMIDINSGTIVADLNRSPLNMNYPAAVINTFCPIRQWSDAVYIQWLAADAVESTPLNRIEFRHTNDKVNITLYAGITNAATQQFVIQALQNKGTVTEIPTWDANNQLTLTRADDGDFFAAILGSPNGAGCAYLLAQHKGQFGIKQLTSVSIWVSGSTPFTLTSPIGTLGQNLNLVFTMETVVDTIDV</sequence>
<keyword evidence="4" id="KW-1185">Reference proteome</keyword>
<proteinExistence type="predicted"/>
<dbReference type="AlphaFoldDB" id="A0AAD6G7I3"/>
<reference evidence="3" key="2">
    <citation type="journal article" date="2023" name="IMA Fungus">
        <title>Comparative genomic study of the Penicillium genus elucidates a diverse pangenome and 15 lateral gene transfer events.</title>
        <authorList>
            <person name="Petersen C."/>
            <person name="Sorensen T."/>
            <person name="Nielsen M.R."/>
            <person name="Sondergaard T.E."/>
            <person name="Sorensen J.L."/>
            <person name="Fitzpatrick D.A."/>
            <person name="Frisvad J.C."/>
            <person name="Nielsen K.L."/>
        </authorList>
    </citation>
    <scope>NUCLEOTIDE SEQUENCE</scope>
    <source>
        <strain evidence="3">IBT 16125</strain>
    </source>
</reference>
<feature type="compositionally biased region" description="Basic residues" evidence="1">
    <location>
        <begin position="45"/>
        <end position="55"/>
    </location>
</feature>
<dbReference type="Proteomes" id="UP001213681">
    <property type="component" value="Unassembled WGS sequence"/>
</dbReference>
<protein>
    <submittedName>
        <fullName evidence="3">Uncharacterized protein</fullName>
    </submittedName>
</protein>
<feature type="region of interest" description="Disordered" evidence="1">
    <location>
        <begin position="39"/>
        <end position="58"/>
    </location>
</feature>
<feature type="signal peptide" evidence="2">
    <location>
        <begin position="1"/>
        <end position="29"/>
    </location>
</feature>
<organism evidence="3 4">
    <name type="scientific">Penicillium daleae</name>
    <dbReference type="NCBI Taxonomy" id="63821"/>
    <lineage>
        <taxon>Eukaryota</taxon>
        <taxon>Fungi</taxon>
        <taxon>Dikarya</taxon>
        <taxon>Ascomycota</taxon>
        <taxon>Pezizomycotina</taxon>
        <taxon>Eurotiomycetes</taxon>
        <taxon>Eurotiomycetidae</taxon>
        <taxon>Eurotiales</taxon>
        <taxon>Aspergillaceae</taxon>
        <taxon>Penicillium</taxon>
    </lineage>
</organism>
<dbReference type="GeneID" id="81596390"/>
<feature type="chain" id="PRO_5042105791" evidence="2">
    <location>
        <begin position="30"/>
        <end position="401"/>
    </location>
</feature>
<dbReference type="EMBL" id="JAPVEA010000002">
    <property type="protein sequence ID" value="KAJ5461212.1"/>
    <property type="molecule type" value="Genomic_DNA"/>
</dbReference>
<evidence type="ECO:0000256" key="2">
    <source>
        <dbReference type="SAM" id="SignalP"/>
    </source>
</evidence>
<gene>
    <name evidence="3" type="ORF">N7458_002764</name>
</gene>
<dbReference type="RefSeq" id="XP_056770254.1">
    <property type="nucleotide sequence ID" value="XM_056906147.1"/>
</dbReference>
<evidence type="ECO:0000256" key="1">
    <source>
        <dbReference type="SAM" id="MobiDB-lite"/>
    </source>
</evidence>
<evidence type="ECO:0000313" key="4">
    <source>
        <dbReference type="Proteomes" id="UP001213681"/>
    </source>
</evidence>
<accession>A0AAD6G7I3</accession>
<keyword evidence="2" id="KW-0732">Signal</keyword>
<reference evidence="3" key="1">
    <citation type="submission" date="2022-12" db="EMBL/GenBank/DDBJ databases">
        <authorList>
            <person name="Petersen C."/>
        </authorList>
    </citation>
    <scope>NUCLEOTIDE SEQUENCE</scope>
    <source>
        <strain evidence="3">IBT 16125</strain>
    </source>
</reference>